<dbReference type="InterPro" id="IPR039426">
    <property type="entry name" value="TonB-dep_rcpt-like"/>
</dbReference>
<evidence type="ECO:0000256" key="6">
    <source>
        <dbReference type="ARBA" id="ARBA00022692"/>
    </source>
</evidence>
<feature type="short sequence motif" description="TonB C-terminal box" evidence="15">
    <location>
        <begin position="695"/>
        <end position="712"/>
    </location>
</feature>
<dbReference type="GO" id="GO:0038023">
    <property type="term" value="F:signaling receptor activity"/>
    <property type="evidence" value="ECO:0007669"/>
    <property type="project" value="InterPro"/>
</dbReference>
<dbReference type="InterPro" id="IPR010917">
    <property type="entry name" value="TonB_rcpt_CS"/>
</dbReference>
<evidence type="ECO:0000256" key="12">
    <source>
        <dbReference type="ARBA" id="ARBA00023170"/>
    </source>
</evidence>
<dbReference type="AlphaFoldDB" id="A0A380AHL7"/>
<dbReference type="PROSITE" id="PS52016">
    <property type="entry name" value="TONB_DEPENDENT_REC_3"/>
    <property type="match status" value="1"/>
</dbReference>
<dbReference type="GO" id="GO:0015891">
    <property type="term" value="P:siderophore transport"/>
    <property type="evidence" value="ECO:0007669"/>
    <property type="project" value="InterPro"/>
</dbReference>
<feature type="domain" description="TonB-dependent receptor-like beta-barrel" evidence="18">
    <location>
        <begin position="254"/>
        <end position="681"/>
    </location>
</feature>
<evidence type="ECO:0000256" key="1">
    <source>
        <dbReference type="ARBA" id="ARBA00004571"/>
    </source>
</evidence>
<evidence type="ECO:0000313" key="21">
    <source>
        <dbReference type="Proteomes" id="UP000255061"/>
    </source>
</evidence>
<evidence type="ECO:0000256" key="11">
    <source>
        <dbReference type="ARBA" id="ARBA00023136"/>
    </source>
</evidence>
<keyword evidence="13 14" id="KW-0998">Cell outer membrane</keyword>
<evidence type="ECO:0000256" key="4">
    <source>
        <dbReference type="ARBA" id="ARBA00022452"/>
    </source>
</evidence>
<dbReference type="Gene3D" id="2.170.130.10">
    <property type="entry name" value="TonB-dependent receptor, plug domain"/>
    <property type="match status" value="1"/>
</dbReference>
<dbReference type="InterPro" id="IPR036942">
    <property type="entry name" value="Beta-barrel_TonB_sf"/>
</dbReference>
<evidence type="ECO:0000259" key="19">
    <source>
        <dbReference type="Pfam" id="PF07715"/>
    </source>
</evidence>
<dbReference type="Proteomes" id="UP000255061">
    <property type="component" value="Unassembled WGS sequence"/>
</dbReference>
<dbReference type="RefSeq" id="WP_115406260.1">
    <property type="nucleotide sequence ID" value="NZ_UGYV01000001.1"/>
</dbReference>
<evidence type="ECO:0000256" key="13">
    <source>
        <dbReference type="ARBA" id="ARBA00023237"/>
    </source>
</evidence>
<dbReference type="InterPro" id="IPR037066">
    <property type="entry name" value="Plug_dom_sf"/>
</dbReference>
<dbReference type="EMBL" id="UGYV01000001">
    <property type="protein sequence ID" value="SUI80372.1"/>
    <property type="molecule type" value="Genomic_DNA"/>
</dbReference>
<gene>
    <name evidence="20" type="primary">fhuE_2</name>
    <name evidence="20" type="ORF">NCTC10736_02291</name>
</gene>
<dbReference type="PROSITE" id="PS01156">
    <property type="entry name" value="TONB_DEPENDENT_REC_2"/>
    <property type="match status" value="1"/>
</dbReference>
<evidence type="ECO:0000256" key="17">
    <source>
        <dbReference type="SAM" id="SignalP"/>
    </source>
</evidence>
<dbReference type="CDD" id="cd01347">
    <property type="entry name" value="ligand_gated_channel"/>
    <property type="match status" value="1"/>
</dbReference>
<evidence type="ECO:0000256" key="5">
    <source>
        <dbReference type="ARBA" id="ARBA00022496"/>
    </source>
</evidence>
<evidence type="ECO:0000313" key="20">
    <source>
        <dbReference type="EMBL" id="SUI80372.1"/>
    </source>
</evidence>
<feature type="domain" description="TonB-dependent receptor plug" evidence="19">
    <location>
        <begin position="62"/>
        <end position="162"/>
    </location>
</feature>
<dbReference type="NCBIfam" id="TIGR01783">
    <property type="entry name" value="TonB-siderophor"/>
    <property type="match status" value="1"/>
</dbReference>
<keyword evidence="10 16" id="KW-0798">TonB box</keyword>
<dbReference type="InterPro" id="IPR010105">
    <property type="entry name" value="TonB_sidphr_rcpt"/>
</dbReference>
<comment type="subcellular location">
    <subcellularLocation>
        <location evidence="1 14">Cell outer membrane</location>
        <topology evidence="1 14">Multi-pass membrane protein</topology>
    </subcellularLocation>
</comment>
<keyword evidence="11 14" id="KW-0472">Membrane</keyword>
<dbReference type="Pfam" id="PF07715">
    <property type="entry name" value="Plug"/>
    <property type="match status" value="1"/>
</dbReference>
<evidence type="ECO:0000256" key="7">
    <source>
        <dbReference type="ARBA" id="ARBA00022729"/>
    </source>
</evidence>
<dbReference type="SUPFAM" id="SSF56935">
    <property type="entry name" value="Porins"/>
    <property type="match status" value="1"/>
</dbReference>
<protein>
    <submittedName>
        <fullName evidence="20">Outer-membrane receptor for Fe(III)-coprogen, Fe(III)-ferrioxamine B and Fe(III)-rhodotrulic acid</fullName>
    </submittedName>
</protein>
<evidence type="ECO:0000256" key="3">
    <source>
        <dbReference type="ARBA" id="ARBA00022448"/>
    </source>
</evidence>
<dbReference type="GO" id="GO:0009279">
    <property type="term" value="C:cell outer membrane"/>
    <property type="evidence" value="ECO:0007669"/>
    <property type="project" value="UniProtKB-SubCell"/>
</dbReference>
<evidence type="ECO:0000259" key="18">
    <source>
        <dbReference type="Pfam" id="PF00593"/>
    </source>
</evidence>
<proteinExistence type="inferred from homology"/>
<keyword evidence="4 14" id="KW-1134">Transmembrane beta strand</keyword>
<dbReference type="FunFam" id="2.170.130.10:FF:000010">
    <property type="entry name" value="Ferripyoverdine receptor"/>
    <property type="match status" value="1"/>
</dbReference>
<comment type="similarity">
    <text evidence="2 14 16">Belongs to the TonB-dependent receptor family.</text>
</comment>
<name>A0A380AHL7_9GAMM</name>
<keyword evidence="5" id="KW-0410">Iron transport</keyword>
<dbReference type="InterPro" id="IPR012910">
    <property type="entry name" value="Plug_dom"/>
</dbReference>
<keyword evidence="6 14" id="KW-0812">Transmembrane</keyword>
<dbReference type="InterPro" id="IPR000531">
    <property type="entry name" value="Beta-barrel_TonB"/>
</dbReference>
<evidence type="ECO:0000256" key="16">
    <source>
        <dbReference type="RuleBase" id="RU003357"/>
    </source>
</evidence>
<evidence type="ECO:0000256" key="15">
    <source>
        <dbReference type="PROSITE-ProRule" id="PRU10144"/>
    </source>
</evidence>
<keyword evidence="12 20" id="KW-0675">Receptor</keyword>
<dbReference type="GO" id="GO:0015344">
    <property type="term" value="F:siderophore uptake transmembrane transporter activity"/>
    <property type="evidence" value="ECO:0007669"/>
    <property type="project" value="TreeGrafter"/>
</dbReference>
<dbReference type="Gene3D" id="2.40.170.20">
    <property type="entry name" value="TonB-dependent receptor, beta-barrel domain"/>
    <property type="match status" value="1"/>
</dbReference>
<feature type="chain" id="PRO_5016980117" evidence="17">
    <location>
        <begin position="24"/>
        <end position="712"/>
    </location>
</feature>
<organism evidence="20 21">
    <name type="scientific">Shewanella morhuae</name>
    <dbReference type="NCBI Taxonomy" id="365591"/>
    <lineage>
        <taxon>Bacteria</taxon>
        <taxon>Pseudomonadati</taxon>
        <taxon>Pseudomonadota</taxon>
        <taxon>Gammaproteobacteria</taxon>
        <taxon>Alteromonadales</taxon>
        <taxon>Shewanellaceae</taxon>
        <taxon>Shewanella</taxon>
    </lineage>
</organism>
<evidence type="ECO:0000256" key="8">
    <source>
        <dbReference type="ARBA" id="ARBA00023004"/>
    </source>
</evidence>
<feature type="signal peptide" evidence="17">
    <location>
        <begin position="1"/>
        <end position="23"/>
    </location>
</feature>
<evidence type="ECO:0000256" key="14">
    <source>
        <dbReference type="PROSITE-ProRule" id="PRU01360"/>
    </source>
</evidence>
<sequence>MKLNLLPLAAAITLALNPLVTLAEEQSSSIDTKDQNIEKITIKGRYTVNERIDTATGLGLSLRETPQSVSVLTADRIQDQGLETVIDTVLATVGVSSKEADNVRNTMQARGFDITNYQIDGVPLSWSLGGDSGETIADVSIYDRVEFVRGSTGLLTGAGDPSASINLVRKHADSTELTGYVDASYGSWDNRQLSADVSSGLNKDGTLRGRVVAKYSDGDSYSDLYSNEKNVFYGVLEGDITSDTLLRVGGSYQKNTPKAPVWGGLPGQFSNGKPTDWDESTTTAASWTYWDTESTNLFANMRHNFGNGLELLIDYNRLEYTQHSKLLYLYGDLDEEMGSGLDSWPYKSSGKSSQDSFDVQLKGDYNLFSREHDFVIGALYSKQTANTDSYEPLTDAFLPVDNFYEWNGVFAEPNWSDEPTVEQNMDTEQRGYYAASRINITDDFNIIAGGRIASWQRSGISYDVNTDYGDDNVFIPYVGALYDITEQHRVYFSYTDIFQPQNAQDRNGYFLDPTEGSTYELGLKSTYLEDTLHVSFAVFRIEQDNLAQDDIDDNGNVIYVPGSVITKAQVATNGIVSKGFELEVVGRPVEGWDINAGYSQFEAENANNVDVNTDHPRKQFKLFTTYNLGDFIPQLTVGGGVSWQSKTYAGSVSQTDYTLVDLMARYAVNESISFQLNVENLLDEKYYNYTDSGNEVRFGAPRNATLSVNYKF</sequence>
<dbReference type="PANTHER" id="PTHR32552">
    <property type="entry name" value="FERRICHROME IRON RECEPTOR-RELATED"/>
    <property type="match status" value="1"/>
</dbReference>
<evidence type="ECO:0000256" key="2">
    <source>
        <dbReference type="ARBA" id="ARBA00009810"/>
    </source>
</evidence>
<dbReference type="PANTHER" id="PTHR32552:SF74">
    <property type="entry name" value="HYDROXAMATE SIDEROPHORE RECEPTOR FHUE"/>
    <property type="match status" value="1"/>
</dbReference>
<keyword evidence="8" id="KW-0408">Iron</keyword>
<evidence type="ECO:0000256" key="10">
    <source>
        <dbReference type="ARBA" id="ARBA00023077"/>
    </source>
</evidence>
<keyword evidence="7 17" id="KW-0732">Signal</keyword>
<keyword evidence="9" id="KW-0406">Ion transport</keyword>
<evidence type="ECO:0000256" key="9">
    <source>
        <dbReference type="ARBA" id="ARBA00023065"/>
    </source>
</evidence>
<accession>A0A380AHL7</accession>
<keyword evidence="3 14" id="KW-0813">Transport</keyword>
<reference evidence="20 21" key="1">
    <citation type="submission" date="2018-06" db="EMBL/GenBank/DDBJ databases">
        <authorList>
            <consortium name="Pathogen Informatics"/>
            <person name="Doyle S."/>
        </authorList>
    </citation>
    <scope>NUCLEOTIDE SEQUENCE [LARGE SCALE GENOMIC DNA]</scope>
    <source>
        <strain evidence="20 21">NCTC10736</strain>
    </source>
</reference>
<dbReference type="Pfam" id="PF00593">
    <property type="entry name" value="TonB_dep_Rec_b-barrel"/>
    <property type="match status" value="1"/>
</dbReference>